<dbReference type="AlphaFoldDB" id="A0AB34L3X1"/>
<dbReference type="Proteomes" id="UP000803884">
    <property type="component" value="Unassembled WGS sequence"/>
</dbReference>
<reference evidence="3 4" key="1">
    <citation type="journal article" date="2020" name="Microbiol. Resour. Announc.">
        <title>Draft Genome Sequence of a Cladosporium Species Isolated from the Mesophotic Ascidian Didemnum maculosum.</title>
        <authorList>
            <person name="Gioti A."/>
            <person name="Siaperas R."/>
            <person name="Nikolaivits E."/>
            <person name="Le Goff G."/>
            <person name="Ouazzani J."/>
            <person name="Kotoulas G."/>
            <person name="Topakas E."/>
        </authorList>
    </citation>
    <scope>NUCLEOTIDE SEQUENCE [LARGE SCALE GENOMIC DNA]</scope>
    <source>
        <strain evidence="3 4">TM138-S3</strain>
    </source>
</reference>
<evidence type="ECO:0000313" key="3">
    <source>
        <dbReference type="EMBL" id="KAL1590465.1"/>
    </source>
</evidence>
<feature type="region of interest" description="Disordered" evidence="1">
    <location>
        <begin position="249"/>
        <end position="273"/>
    </location>
</feature>
<accession>A0AB34L3X1</accession>
<feature type="compositionally biased region" description="Polar residues" evidence="1">
    <location>
        <begin position="412"/>
        <end position="425"/>
    </location>
</feature>
<sequence length="592" mass="63414">MEGLTPEQAAVAAQWGPNIGPPGPVSYILHVLMSQDDESSNDAANNAANNAATGNSADQQASEAPVANQPTSTTTFDTVSNSATASSSSETSASTTSTTSETTSSAASSTSDVSSISQDTFSSSISDPTTTTNDWPRFSLSITTTSSVSSSVSTSSAESFSYDPIGGSISFAPTTSSASSSSTETPTSTTSPTLTGDLGADATETASSDMVHMSNARKQAIVGGLAGAIGALVLVGLLLCFCLRRRHRRDDEEEDEEDGLKKPEKVQKDLRKAPSTIRLWSDMALGRSPARSTPEISRPRTPSPVDGSLIRVSTEHWTRPFVRKEGLRESLEPAPLRVVNGGSSRSSTPQEERQNGFIRKQRSALAAFLQDGPRTNSRNAVRRGPISYPKPMAGDPKYSSKATVDSGAETPRSMNSMPSDTSSPMVVQKPPEDPFFQSTPMLSTMEEVAPPMGMRKSPVERTVSHFGKNANPFRTQVVPSVALPPRIFSYSNPDMRASTIRPLNVRRSSIGSTYSQKTRRDTAATMPRVSDQFDLMISPDQMPPASGILAKAAEYEEREKEKKATKKQQEQQKKEETPSLDSSPNWKLYEGT</sequence>
<feature type="compositionally biased region" description="Low complexity" evidence="1">
    <location>
        <begin position="41"/>
        <end position="58"/>
    </location>
</feature>
<dbReference type="GeneID" id="96002188"/>
<keyword evidence="2" id="KW-1133">Transmembrane helix</keyword>
<feature type="compositionally biased region" description="Low complexity" evidence="1">
    <location>
        <begin position="77"/>
        <end position="127"/>
    </location>
</feature>
<protein>
    <submittedName>
        <fullName evidence="3">Uncharacterized protein</fullName>
    </submittedName>
</protein>
<feature type="region of interest" description="Disordered" evidence="1">
    <location>
        <begin position="373"/>
        <end position="427"/>
    </location>
</feature>
<feature type="compositionally biased region" description="Basic and acidic residues" evidence="1">
    <location>
        <begin position="553"/>
        <end position="577"/>
    </location>
</feature>
<dbReference type="EMBL" id="JAAQHG020000002">
    <property type="protein sequence ID" value="KAL1590465.1"/>
    <property type="molecule type" value="Genomic_DNA"/>
</dbReference>
<feature type="region of interest" description="Disordered" evidence="1">
    <location>
        <begin position="173"/>
        <end position="201"/>
    </location>
</feature>
<evidence type="ECO:0000256" key="1">
    <source>
        <dbReference type="SAM" id="MobiDB-lite"/>
    </source>
</evidence>
<feature type="compositionally biased region" description="Basic and acidic residues" evidence="1">
    <location>
        <begin position="259"/>
        <end position="272"/>
    </location>
</feature>
<comment type="caution">
    <text evidence="3">The sequence shown here is derived from an EMBL/GenBank/DDBJ whole genome shotgun (WGS) entry which is preliminary data.</text>
</comment>
<gene>
    <name evidence="3" type="ORF">WHR41_00744</name>
</gene>
<keyword evidence="2" id="KW-0472">Membrane</keyword>
<feature type="region of interest" description="Disordered" evidence="1">
    <location>
        <begin position="337"/>
        <end position="358"/>
    </location>
</feature>
<dbReference type="RefSeq" id="XP_069233570.1">
    <property type="nucleotide sequence ID" value="XM_069369350.1"/>
</dbReference>
<feature type="transmembrane region" description="Helical" evidence="2">
    <location>
        <begin position="220"/>
        <end position="243"/>
    </location>
</feature>
<name>A0AB34L3X1_9PEZI</name>
<keyword evidence="4" id="KW-1185">Reference proteome</keyword>
<organism evidence="3 4">
    <name type="scientific">Cladosporium halotolerans</name>
    <dbReference type="NCBI Taxonomy" id="1052096"/>
    <lineage>
        <taxon>Eukaryota</taxon>
        <taxon>Fungi</taxon>
        <taxon>Dikarya</taxon>
        <taxon>Ascomycota</taxon>
        <taxon>Pezizomycotina</taxon>
        <taxon>Dothideomycetes</taxon>
        <taxon>Dothideomycetidae</taxon>
        <taxon>Cladosporiales</taxon>
        <taxon>Cladosporiaceae</taxon>
        <taxon>Cladosporium</taxon>
    </lineage>
</organism>
<evidence type="ECO:0000256" key="2">
    <source>
        <dbReference type="SAM" id="Phobius"/>
    </source>
</evidence>
<keyword evidence="2" id="KW-0812">Transmembrane</keyword>
<evidence type="ECO:0000313" key="4">
    <source>
        <dbReference type="Proteomes" id="UP000803884"/>
    </source>
</evidence>
<proteinExistence type="predicted"/>
<feature type="region of interest" description="Disordered" evidence="1">
    <location>
        <begin position="538"/>
        <end position="592"/>
    </location>
</feature>
<feature type="region of interest" description="Disordered" evidence="1">
    <location>
        <begin position="287"/>
        <end position="308"/>
    </location>
</feature>
<feature type="region of interest" description="Disordered" evidence="1">
    <location>
        <begin position="37"/>
        <end position="137"/>
    </location>
</feature>
<feature type="compositionally biased region" description="Low complexity" evidence="1">
    <location>
        <begin position="173"/>
        <end position="193"/>
    </location>
</feature>